<sequence>MKRTSESVNKALSSKNILFIEAIYDDYGNNSRIHYLEAGCVTSCLAGGIGPRDYIKRMMRTRCLSETIYRQYMTKWLGMEKGYPYLAGAGALMVPVKTRVSVKFTDNRRNYDDAYSFYNFHFFDEDMDLQTDIGSIYLAGDFAIKTCQSGSQNELGYERAQMVLEGFQRIWEAQD</sequence>
<gene>
    <name evidence="1" type="ORF">ELLFYP34_00226</name>
</gene>
<protein>
    <submittedName>
        <fullName evidence="1">Uncharacterized protein</fullName>
    </submittedName>
</protein>
<dbReference type="AlphaFoldDB" id="A0A6N3F1T4"/>
<organism evidence="1">
    <name type="scientific">Eubacterium limosum</name>
    <dbReference type="NCBI Taxonomy" id="1736"/>
    <lineage>
        <taxon>Bacteria</taxon>
        <taxon>Bacillati</taxon>
        <taxon>Bacillota</taxon>
        <taxon>Clostridia</taxon>
        <taxon>Eubacteriales</taxon>
        <taxon>Eubacteriaceae</taxon>
        <taxon>Eubacterium</taxon>
    </lineage>
</organism>
<reference evidence="1" key="1">
    <citation type="submission" date="2019-11" db="EMBL/GenBank/DDBJ databases">
        <authorList>
            <person name="Feng L."/>
        </authorList>
    </citation>
    <scope>NUCLEOTIDE SEQUENCE</scope>
    <source>
        <strain evidence="1">ElimosumLFYP34</strain>
    </source>
</reference>
<dbReference type="EMBL" id="CACRTR010000012">
    <property type="protein sequence ID" value="VYU45959.1"/>
    <property type="molecule type" value="Genomic_DNA"/>
</dbReference>
<evidence type="ECO:0000313" key="1">
    <source>
        <dbReference type="EMBL" id="VYU45959.1"/>
    </source>
</evidence>
<proteinExistence type="predicted"/>
<accession>A0A6N3F1T4</accession>
<name>A0A6N3F1T4_EUBLI</name>